<evidence type="ECO:0000256" key="1">
    <source>
        <dbReference type="ARBA" id="ARBA00002976"/>
    </source>
</evidence>
<dbReference type="InterPro" id="IPR034627">
    <property type="entry name" value="Irc6"/>
</dbReference>
<dbReference type="Gene3D" id="3.40.50.11960">
    <property type="match status" value="1"/>
</dbReference>
<evidence type="ECO:0000256" key="4">
    <source>
        <dbReference type="ARBA" id="ARBA00022447"/>
    </source>
</evidence>
<gene>
    <name evidence="5" type="ORF">CXQ87_002612</name>
</gene>
<dbReference type="Pfam" id="PF10199">
    <property type="entry name" value="Adaptin_binding"/>
    <property type="match status" value="1"/>
</dbReference>
<dbReference type="PANTHER" id="PTHR28043:SF1">
    <property type="entry name" value="INCREASED RECOMBINATION CENTERS PROTEIN 6"/>
    <property type="match status" value="1"/>
</dbReference>
<comment type="caution">
    <text evidence="5">The sequence shown here is derived from an EMBL/GenBank/DDBJ whole genome shotgun (WGS) entry which is preliminary data.</text>
</comment>
<reference evidence="5 6" key="1">
    <citation type="submission" date="2017-12" db="EMBL/GenBank/DDBJ databases">
        <title>Genome Sequence of the Amphotericin B-resistant Candida duobushaemulonii strain, B09383.</title>
        <authorList>
            <person name="Chow N.A."/>
            <person name="Gade L."/>
            <person name="Batra D."/>
            <person name="Rowe L.A."/>
            <person name="Loparev V.N."/>
            <person name="Litvintseva A.P."/>
        </authorList>
    </citation>
    <scope>NUCLEOTIDE SEQUENCE [LARGE SCALE GENOMIC DNA]</scope>
    <source>
        <strain evidence="5 6">B09383</strain>
    </source>
</reference>
<dbReference type="EMBL" id="PKFP01000001">
    <property type="protein sequence ID" value="PVH14471.1"/>
    <property type="molecule type" value="Genomic_DNA"/>
</dbReference>
<dbReference type="RefSeq" id="XP_025335411.1">
    <property type="nucleotide sequence ID" value="XM_025481111.1"/>
</dbReference>
<keyword evidence="6" id="KW-1185">Reference proteome</keyword>
<dbReference type="VEuPathDB" id="FungiDB:CXQ87_002612"/>
<evidence type="ECO:0000256" key="2">
    <source>
        <dbReference type="ARBA" id="ARBA00007973"/>
    </source>
</evidence>
<dbReference type="GO" id="GO:0030674">
    <property type="term" value="F:protein-macromolecule adaptor activity"/>
    <property type="evidence" value="ECO:0007669"/>
    <property type="project" value="TreeGrafter"/>
</dbReference>
<accession>A0A2V1ACB0</accession>
<dbReference type="Proteomes" id="UP000244406">
    <property type="component" value="Unassembled WGS sequence"/>
</dbReference>
<organism evidence="5 6">
    <name type="scientific">Candidozyma duobushaemuli</name>
    <dbReference type="NCBI Taxonomy" id="1231522"/>
    <lineage>
        <taxon>Eukaryota</taxon>
        <taxon>Fungi</taxon>
        <taxon>Dikarya</taxon>
        <taxon>Ascomycota</taxon>
        <taxon>Saccharomycotina</taxon>
        <taxon>Pichiomycetes</taxon>
        <taxon>Metschnikowiaceae</taxon>
        <taxon>Candidozyma</taxon>
    </lineage>
</organism>
<name>A0A2V1ACB0_9ASCO</name>
<proteinExistence type="inferred from homology"/>
<comment type="function">
    <text evidence="1">Involved in gross chromosomal rearrangements (GCRs) and telomere healing.</text>
</comment>
<sequence length="262" mass="30462">MIPNNVLILGPPESGKIRLAQHITKDLDTSTISEKSHSGLIYNHSLKTKYFSTDLNLLIEEFPEERPVEAEKFLDSLREWKTAFESEEYEELRDALDGIIFTINPDQTSKRDWKEIMLCYYEIKNSIDEGCFSTVIAATTQNTECLEELEDECIQYGIEFIYEGETGTNEFKEKLGKERVQEILESHEWSHISPSEPQEYVKHKEEKIDSMTRGLLEPETESIALDQLVEKLRLERSKATGMKPEEKEHYVKSVIEELIDYI</sequence>
<dbReference type="AlphaFoldDB" id="A0A2V1ACB0"/>
<dbReference type="GO" id="GO:0016192">
    <property type="term" value="P:vesicle-mediated transport"/>
    <property type="evidence" value="ECO:0007669"/>
    <property type="project" value="InterPro"/>
</dbReference>
<dbReference type="PANTHER" id="PTHR28043">
    <property type="entry name" value="INCREASED RECOMBINATION CENTERS PROTEIN 6"/>
    <property type="match status" value="1"/>
</dbReference>
<evidence type="ECO:0000256" key="3">
    <source>
        <dbReference type="ARBA" id="ARBA00015902"/>
    </source>
</evidence>
<evidence type="ECO:0000313" key="6">
    <source>
        <dbReference type="Proteomes" id="UP000244406"/>
    </source>
</evidence>
<protein>
    <recommendedName>
        <fullName evidence="3">Increased recombination centers protein 6</fullName>
    </recommendedName>
</protein>
<keyword evidence="4" id="KW-0160">Chromosomal rearrangement</keyword>
<dbReference type="GeneID" id="37002612"/>
<evidence type="ECO:0000313" key="5">
    <source>
        <dbReference type="EMBL" id="PVH14471.1"/>
    </source>
</evidence>
<comment type="similarity">
    <text evidence="2">Belongs to the IRC6 family.</text>
</comment>